<feature type="transmembrane region" description="Helical" evidence="2">
    <location>
        <begin position="74"/>
        <end position="95"/>
    </location>
</feature>
<protein>
    <submittedName>
        <fullName evidence="3">Uncharacterized protein</fullName>
    </submittedName>
</protein>
<dbReference type="RefSeq" id="WP_046234894.1">
    <property type="nucleotide sequence ID" value="NZ_FONN01000053.1"/>
</dbReference>
<evidence type="ECO:0000256" key="2">
    <source>
        <dbReference type="SAM" id="Phobius"/>
    </source>
</evidence>
<feature type="transmembrane region" description="Helical" evidence="2">
    <location>
        <begin position="48"/>
        <end position="68"/>
    </location>
</feature>
<evidence type="ECO:0000313" key="3">
    <source>
        <dbReference type="EMBL" id="SFF48933.1"/>
    </source>
</evidence>
<keyword evidence="2" id="KW-1133">Transmembrane helix</keyword>
<gene>
    <name evidence="3" type="ORF">SAMN04487969_1534</name>
</gene>
<dbReference type="Proteomes" id="UP000183410">
    <property type="component" value="Unassembled WGS sequence"/>
</dbReference>
<proteinExistence type="predicted"/>
<feature type="region of interest" description="Disordered" evidence="1">
    <location>
        <begin position="241"/>
        <end position="269"/>
    </location>
</feature>
<evidence type="ECO:0000256" key="1">
    <source>
        <dbReference type="SAM" id="MobiDB-lite"/>
    </source>
</evidence>
<feature type="compositionally biased region" description="Basic and acidic residues" evidence="1">
    <location>
        <begin position="18"/>
        <end position="33"/>
    </location>
</feature>
<organism evidence="3 4">
    <name type="scientific">Paenibacillus algorifonticola</name>
    <dbReference type="NCBI Taxonomy" id="684063"/>
    <lineage>
        <taxon>Bacteria</taxon>
        <taxon>Bacillati</taxon>
        <taxon>Bacillota</taxon>
        <taxon>Bacilli</taxon>
        <taxon>Bacillales</taxon>
        <taxon>Paenibacillaceae</taxon>
        <taxon>Paenibacillus</taxon>
    </lineage>
</organism>
<evidence type="ECO:0000313" key="4">
    <source>
        <dbReference type="Proteomes" id="UP000183410"/>
    </source>
</evidence>
<accession>A0A1I2J4Y9</accession>
<keyword evidence="4" id="KW-1185">Reference proteome</keyword>
<sequence>MASSSADNEAVKIGQGDAGKRQPKEPSIEHEAEAEQELGQQRLGRTRWGVWVLLLAGWCAALAAVIQRGMAVEWFMFAVLGCMMLLSAGLPWLAIRGLNVSRQLDEETIRDGGEVEVQLMLGRAFPIPFVWLAVEDTMVNGSTVKQERAAYRYAALLHFETGLALSYRVQLIRRGKHCFEALTVTVSDYLGLTAVSRTFVCRSELLAVPALPEAVAAPGVAALRGSGLATVIRLHPEKMDAQEAGSGHEPSERQHAGKQAGMGPEMRPYREGDSLRHVNWRAAARGRGLHTKEHGTTLHRPLVLMAIDNTANAYNGDERFFDACAGWAAGVLEQDHIAGNRVRLIAGQAAIDDGGPGTHVKAASVLPSGSAQQAGGSGKPLGAEMDERQEWEAGSSANAEGNAWLETGAYEDSSAAASMQEVLEQLARLKLVQNGRFVARVSGELDQMTRGGILRCFTADWRNSASWGQLASQAAEQGCQVLLYMLIKQSTPSFAMREQQKWLESFGVRTYWLTYPERMNVQPQLTKGRIRYGDI</sequence>
<dbReference type="PANTHER" id="PTHR34351">
    <property type="entry name" value="SLR1927 PROTEIN-RELATED"/>
    <property type="match status" value="1"/>
</dbReference>
<keyword evidence="2" id="KW-0812">Transmembrane</keyword>
<keyword evidence="2" id="KW-0472">Membrane</keyword>
<dbReference type="EMBL" id="FONN01000053">
    <property type="protein sequence ID" value="SFF48933.1"/>
    <property type="molecule type" value="Genomic_DNA"/>
</dbReference>
<dbReference type="OrthoDB" id="140416at2"/>
<dbReference type="AlphaFoldDB" id="A0A1I2J4Y9"/>
<reference evidence="4" key="1">
    <citation type="submission" date="2016-10" db="EMBL/GenBank/DDBJ databases">
        <authorList>
            <person name="Varghese N."/>
            <person name="Submissions S."/>
        </authorList>
    </citation>
    <scope>NUCLEOTIDE SEQUENCE [LARGE SCALE GENOMIC DNA]</scope>
    <source>
        <strain evidence="4">CGMCC 1.10223</strain>
    </source>
</reference>
<feature type="region of interest" description="Disordered" evidence="1">
    <location>
        <begin position="1"/>
        <end position="36"/>
    </location>
</feature>
<name>A0A1I2J4Y9_9BACL</name>